<proteinExistence type="predicted"/>
<dbReference type="InterPro" id="IPR012171">
    <property type="entry name" value="Fatty_acid_desaturase"/>
</dbReference>
<feature type="transmembrane region" description="Helical" evidence="1">
    <location>
        <begin position="24"/>
        <end position="44"/>
    </location>
</feature>
<comment type="caution">
    <text evidence="3">The sequence shown here is derived from an EMBL/GenBank/DDBJ whole genome shotgun (WGS) entry which is preliminary data.</text>
</comment>
<feature type="transmembrane region" description="Helical" evidence="1">
    <location>
        <begin position="188"/>
        <end position="208"/>
    </location>
</feature>
<feature type="transmembrane region" description="Helical" evidence="1">
    <location>
        <begin position="84"/>
        <end position="103"/>
    </location>
</feature>
<gene>
    <name evidence="3" type="ORF">MYP_4712</name>
</gene>
<reference evidence="3 4" key="1">
    <citation type="submission" date="2014-09" db="EMBL/GenBank/DDBJ databases">
        <title>Sporocytophaga myxococcoides PG-01 genome sequencing.</title>
        <authorList>
            <person name="Liu L."/>
            <person name="Gao P.J."/>
            <person name="Chen G.J."/>
            <person name="Wang L.S."/>
        </authorList>
    </citation>
    <scope>NUCLEOTIDE SEQUENCE [LARGE SCALE GENOMIC DNA]</scope>
    <source>
        <strain evidence="3 4">PG-01</strain>
    </source>
</reference>
<evidence type="ECO:0000313" key="3">
    <source>
        <dbReference type="EMBL" id="GAL87482.1"/>
    </source>
</evidence>
<feature type="transmembrane region" description="Helical" evidence="1">
    <location>
        <begin position="214"/>
        <end position="236"/>
    </location>
</feature>
<feature type="transmembrane region" description="Helical" evidence="1">
    <location>
        <begin position="50"/>
        <end position="72"/>
    </location>
</feature>
<organism evidence="3 4">
    <name type="scientific">Sporocytophaga myxococcoides</name>
    <dbReference type="NCBI Taxonomy" id="153721"/>
    <lineage>
        <taxon>Bacteria</taxon>
        <taxon>Pseudomonadati</taxon>
        <taxon>Bacteroidota</taxon>
        <taxon>Cytophagia</taxon>
        <taxon>Cytophagales</taxon>
        <taxon>Cytophagaceae</taxon>
        <taxon>Sporocytophaga</taxon>
    </lineage>
</organism>
<feature type="transmembrane region" description="Helical" evidence="1">
    <location>
        <begin position="147"/>
        <end position="167"/>
    </location>
</feature>
<protein>
    <submittedName>
        <fullName evidence="3">Linoleoyl-CoA desaturase</fullName>
    </submittedName>
</protein>
<dbReference type="GO" id="GO:0008610">
    <property type="term" value="P:lipid biosynthetic process"/>
    <property type="evidence" value="ECO:0007669"/>
    <property type="project" value="UniProtKB-ARBA"/>
</dbReference>
<dbReference type="EMBL" id="BBLT01000013">
    <property type="protein sequence ID" value="GAL87482.1"/>
    <property type="molecule type" value="Genomic_DNA"/>
</dbReference>
<dbReference type="Pfam" id="PF00487">
    <property type="entry name" value="FA_desaturase"/>
    <property type="match status" value="1"/>
</dbReference>
<dbReference type="eggNOG" id="COG3239">
    <property type="taxonomic scope" value="Bacteria"/>
</dbReference>
<sequence>MELRKQTKSYFDETGKEATGNSGLYLKALTFISIFFICYFTILFGAISLGVALCLYAIMGFAAAALGFNLMHDGAHGSFSKKKWLNNLAAYSINLLGGDAILWKNKHNMIHHTYTNIEGYDQDIAQMPVFRLNTMQKKSYMHKYQHLYSFFIYGLSSLLWVFLLDYIKYFSGKIGNLKMTRFKTSDHIVFWFTKVGYIAAYLIIPAIFNGWFVTLTGFLVFHFVLGLVLSVVFQLAHVVENTEFSEPPAEGKVEDEWAVHQLKTTSNFATNNPLVTWYTGGLNFQVEHHLFPNISHVHYPELNKIVKRVCMELNVQYNEYPTFSAALGSHLSHLKETGRA</sequence>
<dbReference type="STRING" id="153721.MYP_4712"/>
<feature type="domain" description="Fatty acid desaturase" evidence="2">
    <location>
        <begin position="50"/>
        <end position="320"/>
    </location>
</feature>
<evidence type="ECO:0000256" key="1">
    <source>
        <dbReference type="SAM" id="Phobius"/>
    </source>
</evidence>
<dbReference type="CDD" id="cd03506">
    <property type="entry name" value="Delta6-FADS-like"/>
    <property type="match status" value="1"/>
</dbReference>
<dbReference type="GO" id="GO:0016717">
    <property type="term" value="F:oxidoreductase activity, acting on paired donors, with oxidation of a pair of donors resulting in the reduction of molecular oxygen to two molecules of water"/>
    <property type="evidence" value="ECO:0007669"/>
    <property type="project" value="TreeGrafter"/>
</dbReference>
<name>A0A098LM98_9BACT</name>
<keyword evidence="1" id="KW-1133">Transmembrane helix</keyword>
<dbReference type="PANTHER" id="PTHR19353">
    <property type="entry name" value="FATTY ACID DESATURASE 2"/>
    <property type="match status" value="1"/>
</dbReference>
<accession>A0A098LM98</accession>
<dbReference type="PIRSF" id="PIRSF015921">
    <property type="entry name" value="FA_sphinglp_des"/>
    <property type="match status" value="1"/>
</dbReference>
<evidence type="ECO:0000259" key="2">
    <source>
        <dbReference type="Pfam" id="PF00487"/>
    </source>
</evidence>
<keyword evidence="4" id="KW-1185">Reference proteome</keyword>
<evidence type="ECO:0000313" key="4">
    <source>
        <dbReference type="Proteomes" id="UP000030185"/>
    </source>
</evidence>
<dbReference type="Proteomes" id="UP000030185">
    <property type="component" value="Unassembled WGS sequence"/>
</dbReference>
<dbReference type="PANTHER" id="PTHR19353:SF19">
    <property type="entry name" value="DELTA(5) FATTY ACID DESATURASE C-RELATED"/>
    <property type="match status" value="1"/>
</dbReference>
<dbReference type="GO" id="GO:0016020">
    <property type="term" value="C:membrane"/>
    <property type="evidence" value="ECO:0007669"/>
    <property type="project" value="TreeGrafter"/>
</dbReference>
<dbReference type="InterPro" id="IPR005804">
    <property type="entry name" value="FA_desaturase_dom"/>
</dbReference>
<keyword evidence="1" id="KW-0472">Membrane</keyword>
<dbReference type="AlphaFoldDB" id="A0A098LM98"/>
<keyword evidence="1" id="KW-0812">Transmembrane</keyword>